<protein>
    <recommendedName>
        <fullName evidence="2">C2H2-type domain-containing protein</fullName>
    </recommendedName>
</protein>
<organism evidence="3 4">
    <name type="scientific">Pocillopora meandrina</name>
    <dbReference type="NCBI Taxonomy" id="46732"/>
    <lineage>
        <taxon>Eukaryota</taxon>
        <taxon>Metazoa</taxon>
        <taxon>Cnidaria</taxon>
        <taxon>Anthozoa</taxon>
        <taxon>Hexacorallia</taxon>
        <taxon>Scleractinia</taxon>
        <taxon>Astrocoeniina</taxon>
        <taxon>Pocilloporidae</taxon>
        <taxon>Pocillopora</taxon>
    </lineage>
</organism>
<feature type="compositionally biased region" description="Basic and acidic residues" evidence="1">
    <location>
        <begin position="19"/>
        <end position="30"/>
    </location>
</feature>
<gene>
    <name evidence="3" type="ORF">PMEA_00032378</name>
</gene>
<feature type="region of interest" description="Disordered" evidence="1">
    <location>
        <begin position="497"/>
        <end position="520"/>
    </location>
</feature>
<dbReference type="PANTHER" id="PTHR33845:SF1">
    <property type="entry name" value="C2H2-TYPE DOMAIN-CONTAINING PROTEIN"/>
    <property type="match status" value="1"/>
</dbReference>
<dbReference type="Proteomes" id="UP001159428">
    <property type="component" value="Unassembled WGS sequence"/>
</dbReference>
<name>A0AAU9XW14_9CNID</name>
<dbReference type="PANTHER" id="PTHR33845">
    <property type="entry name" value="C2H2-TYPE DOMAIN-CONTAINING PROTEIN"/>
    <property type="match status" value="1"/>
</dbReference>
<reference evidence="3 4" key="1">
    <citation type="submission" date="2022-05" db="EMBL/GenBank/DDBJ databases">
        <authorList>
            <consortium name="Genoscope - CEA"/>
            <person name="William W."/>
        </authorList>
    </citation>
    <scope>NUCLEOTIDE SEQUENCE [LARGE SCALE GENOMIC DNA]</scope>
</reference>
<dbReference type="EMBL" id="CALNXJ010000075">
    <property type="protein sequence ID" value="CAH3160398.1"/>
    <property type="molecule type" value="Genomic_DNA"/>
</dbReference>
<evidence type="ECO:0000259" key="2">
    <source>
        <dbReference type="PROSITE" id="PS00028"/>
    </source>
</evidence>
<dbReference type="AlphaFoldDB" id="A0AAU9XW14"/>
<feature type="non-terminal residue" evidence="3">
    <location>
        <position position="1"/>
    </location>
</feature>
<dbReference type="PROSITE" id="PS00028">
    <property type="entry name" value="ZINC_FINGER_C2H2_1"/>
    <property type="match status" value="1"/>
</dbReference>
<proteinExistence type="predicted"/>
<feature type="region of interest" description="Disordered" evidence="1">
    <location>
        <begin position="288"/>
        <end position="341"/>
    </location>
</feature>
<keyword evidence="4" id="KW-1185">Reference proteome</keyword>
<evidence type="ECO:0000313" key="4">
    <source>
        <dbReference type="Proteomes" id="UP001159428"/>
    </source>
</evidence>
<feature type="region of interest" description="Disordered" evidence="1">
    <location>
        <begin position="1"/>
        <end position="41"/>
    </location>
</feature>
<feature type="domain" description="C2H2-type" evidence="2">
    <location>
        <begin position="344"/>
        <end position="368"/>
    </location>
</feature>
<evidence type="ECO:0000313" key="3">
    <source>
        <dbReference type="EMBL" id="CAH3160398.1"/>
    </source>
</evidence>
<sequence>QVDHEADTDISLPVPITDTECKEGRSKRESLYVPDEDSQESEDEINYVQGESLKQLNRFLQLRDTSPVRHVLSVPWNVAQSRTKRRYLRKAEQCASAVMEVLAPEDSNCLWRELCEREVNRRTTGGKSCKEVELLQAFAESYLNAQHWSTRRQILSILADKLSFKGVQEFIPTLTSYRFDIARHHTLLHGRAEPIPCQENRRTKVDQGKLEDFISFITSSHVIQDVPFGERLLNTRHVKWDGVSLLNNFKYEENGIRAWRAFNVGPGKLLPWSQFEGVLQVPETLEVVDPPSQKLSTKPSFKKVRHRHVNKKSASDPNAASDANSREQEDDDGENEQASPLFPCPEEGCIKAYSRFVSLQAHPDTGKHKRLPEQETLYDKAKRGYASKLMDEGSRISTVQLQCEEQNSQCFSPLTMGWALKTITKKTRFTQKQNEFLKQQFEIGEQSGRKADPNEVSKMMRSSRDELGARRFLPKEVLTGQQITGFFSRLAAKKRLPPSTVNREESDEETTREDDRTSQEQVIQSEICAQVMREVSLQHPIVSSSGYNICELMRMGKKKLMSLSVDMLPSICDELGVDVSDITQRRKNPFISRLSKLVVECGCTS</sequence>
<comment type="caution">
    <text evidence="3">The sequence shown here is derived from an EMBL/GenBank/DDBJ whole genome shotgun (WGS) entry which is preliminary data.</text>
</comment>
<dbReference type="InterPro" id="IPR013087">
    <property type="entry name" value="Znf_C2H2_type"/>
</dbReference>
<evidence type="ECO:0000256" key="1">
    <source>
        <dbReference type="SAM" id="MobiDB-lite"/>
    </source>
</evidence>
<accession>A0AAU9XW14</accession>
<feature type="compositionally biased region" description="Basic residues" evidence="1">
    <location>
        <begin position="300"/>
        <end position="311"/>
    </location>
</feature>